<evidence type="ECO:0000313" key="2">
    <source>
        <dbReference type="EMBL" id="ODN77883.1"/>
    </source>
</evidence>
<dbReference type="OrthoDB" id="97518at2759"/>
<dbReference type="GeneID" id="30156303"/>
<sequence>MTQMLHSTCQAACLYNSPGRVHSSTTSIYSQPQLHLDQKRLYSMGAFTASAQAPLHPVNPPIGIFPYLYAKEPTALNIKEKISWSGDDFAVKDLAGWVVVRCEGQAFSYRDRKIIRDSSGKFLFCLRNKIMTFFKTIIAEDEHGQELFRVQKHFAFGAKAIATFHDAATNVPMALSLRGDFWGGSADISVVNGPVIAQIYRDVLNAREIFAGQQTYYVAVAPGVDLALMAAMCICLNEMKNER</sequence>
<dbReference type="RefSeq" id="XP_018993118.1">
    <property type="nucleotide sequence ID" value="XM_019139175.1"/>
</dbReference>
<dbReference type="InterPro" id="IPR038595">
    <property type="entry name" value="LOR_sf"/>
</dbReference>
<dbReference type="PANTHER" id="PTHR31087">
    <property type="match status" value="1"/>
</dbReference>
<protein>
    <submittedName>
        <fullName evidence="2">Uncharacterized protein</fullName>
    </submittedName>
</protein>
<dbReference type="AlphaFoldDB" id="A0A1E3HNE6"/>
<dbReference type="InterPro" id="IPR007612">
    <property type="entry name" value="LOR"/>
</dbReference>
<evidence type="ECO:0000313" key="3">
    <source>
        <dbReference type="Proteomes" id="UP000094065"/>
    </source>
</evidence>
<dbReference type="STRING" id="1295533.A0A1E3HNE6"/>
<dbReference type="Pfam" id="PF04525">
    <property type="entry name" value="LOR"/>
    <property type="match status" value="1"/>
</dbReference>
<dbReference type="InterPro" id="IPR025659">
    <property type="entry name" value="Tubby-like_C"/>
</dbReference>
<name>A0A1E3HNE6_9TREE</name>
<keyword evidence="3" id="KW-1185">Reference proteome</keyword>
<dbReference type="Proteomes" id="UP000094065">
    <property type="component" value="Unassembled WGS sequence"/>
</dbReference>
<dbReference type="EMBL" id="AWGJ01000007">
    <property type="protein sequence ID" value="ODN77882.1"/>
    <property type="molecule type" value="Genomic_DNA"/>
</dbReference>
<organism evidence="2 3">
    <name type="scientific">Cryptococcus amylolentus CBS 6039</name>
    <dbReference type="NCBI Taxonomy" id="1295533"/>
    <lineage>
        <taxon>Eukaryota</taxon>
        <taxon>Fungi</taxon>
        <taxon>Dikarya</taxon>
        <taxon>Basidiomycota</taxon>
        <taxon>Agaricomycotina</taxon>
        <taxon>Tremellomycetes</taxon>
        <taxon>Tremellales</taxon>
        <taxon>Cryptococcaceae</taxon>
        <taxon>Cryptococcus</taxon>
    </lineage>
</organism>
<accession>A0A1E3HNE6</accession>
<dbReference type="RefSeq" id="XP_018993119.1">
    <property type="nucleotide sequence ID" value="XM_019139176.1"/>
</dbReference>
<evidence type="ECO:0000256" key="1">
    <source>
        <dbReference type="ARBA" id="ARBA00005437"/>
    </source>
</evidence>
<dbReference type="PANTHER" id="PTHR31087:SF161">
    <property type="entry name" value="TUBBY C 2 FAMILY PROTEIN"/>
    <property type="match status" value="1"/>
</dbReference>
<reference evidence="2 3" key="1">
    <citation type="submission" date="2016-06" db="EMBL/GenBank/DDBJ databases">
        <title>Evolution of pathogenesis and genome organization in the Tremellales.</title>
        <authorList>
            <person name="Cuomo C."/>
            <person name="Litvintseva A."/>
            <person name="Heitman J."/>
            <person name="Chen Y."/>
            <person name="Sun S."/>
            <person name="Springer D."/>
            <person name="Dromer F."/>
            <person name="Young S."/>
            <person name="Zeng Q."/>
            <person name="Chapman S."/>
            <person name="Gujja S."/>
            <person name="Saif S."/>
            <person name="Birren B."/>
        </authorList>
    </citation>
    <scope>NUCLEOTIDE SEQUENCE [LARGE SCALE GENOMIC DNA]</scope>
    <source>
        <strain evidence="2 3">CBS 6039</strain>
    </source>
</reference>
<dbReference type="Gene3D" id="2.40.160.200">
    <property type="entry name" value="LURP1-related"/>
    <property type="match status" value="1"/>
</dbReference>
<dbReference type="EMBL" id="AWGJ01000007">
    <property type="protein sequence ID" value="ODN77883.1"/>
    <property type="molecule type" value="Genomic_DNA"/>
</dbReference>
<comment type="caution">
    <text evidence="2">The sequence shown here is derived from an EMBL/GenBank/DDBJ whole genome shotgun (WGS) entry which is preliminary data.</text>
</comment>
<comment type="similarity">
    <text evidence="1">Belongs to the LOR family.</text>
</comment>
<proteinExistence type="inferred from homology"/>
<gene>
    <name evidence="2" type="ORF">L202_04994</name>
</gene>
<dbReference type="SUPFAM" id="SSF54518">
    <property type="entry name" value="Tubby C-terminal domain-like"/>
    <property type="match status" value="1"/>
</dbReference>